<feature type="domain" description="SPX" evidence="4">
    <location>
        <begin position="1"/>
        <end position="134"/>
    </location>
</feature>
<dbReference type="PANTHER" id="PTHR24198:SF165">
    <property type="entry name" value="ANKYRIN REPEAT-CONTAINING PROTEIN-RELATED"/>
    <property type="match status" value="1"/>
</dbReference>
<gene>
    <name evidence="5" type="ORF">AYI69_g6354</name>
</gene>
<feature type="repeat" description="ANK" evidence="3">
    <location>
        <begin position="286"/>
        <end position="318"/>
    </location>
</feature>
<dbReference type="Pfam" id="PF03009">
    <property type="entry name" value="GDPD"/>
    <property type="match status" value="1"/>
</dbReference>
<dbReference type="SUPFAM" id="SSF48403">
    <property type="entry name" value="Ankyrin repeat"/>
    <property type="match status" value="1"/>
</dbReference>
<keyword evidence="2 3" id="KW-0040">ANK repeat</keyword>
<dbReference type="AlphaFoldDB" id="A0A1R1XZV0"/>
<proteinExistence type="predicted"/>
<accession>A0A1R1XZV0</accession>
<dbReference type="InterPro" id="IPR017946">
    <property type="entry name" value="PLC-like_Pdiesterase_TIM-brl"/>
</dbReference>
<dbReference type="InterPro" id="IPR030395">
    <property type="entry name" value="GP_PDE_dom"/>
</dbReference>
<dbReference type="Proteomes" id="UP000187429">
    <property type="component" value="Unassembled WGS sequence"/>
</dbReference>
<dbReference type="PANTHER" id="PTHR24198">
    <property type="entry name" value="ANKYRIN REPEAT AND PROTEIN KINASE DOMAIN-CONTAINING PROTEIN"/>
    <property type="match status" value="1"/>
</dbReference>
<dbReference type="Pfam" id="PF03105">
    <property type="entry name" value="SPX"/>
    <property type="match status" value="1"/>
</dbReference>
<evidence type="ECO:0000313" key="6">
    <source>
        <dbReference type="Proteomes" id="UP000187429"/>
    </source>
</evidence>
<dbReference type="InterPro" id="IPR002110">
    <property type="entry name" value="Ankyrin_rpt"/>
</dbReference>
<evidence type="ECO:0000313" key="5">
    <source>
        <dbReference type="EMBL" id="OMJ20074.1"/>
    </source>
</evidence>
<protein>
    <submittedName>
        <fullName evidence="5">Ankyrin repeat protein nuc-2</fullName>
    </submittedName>
</protein>
<dbReference type="Pfam" id="PF25329">
    <property type="entry name" value="C2_GDE1"/>
    <property type="match status" value="1"/>
</dbReference>
<dbReference type="InterPro" id="IPR004331">
    <property type="entry name" value="SPX_dom"/>
</dbReference>
<dbReference type="InterPro" id="IPR036770">
    <property type="entry name" value="Ankyrin_rpt-contain_sf"/>
</dbReference>
<dbReference type="SUPFAM" id="SSF51695">
    <property type="entry name" value="PLC-like phosphodiesterases"/>
    <property type="match status" value="1"/>
</dbReference>
<dbReference type="PROSITE" id="PS50297">
    <property type="entry name" value="ANK_REP_REGION"/>
    <property type="match status" value="2"/>
</dbReference>
<dbReference type="Pfam" id="PF12796">
    <property type="entry name" value="Ank_2"/>
    <property type="match status" value="2"/>
</dbReference>
<dbReference type="GO" id="GO:0005737">
    <property type="term" value="C:cytoplasm"/>
    <property type="evidence" value="ECO:0007669"/>
    <property type="project" value="TreeGrafter"/>
</dbReference>
<dbReference type="SMART" id="SM00248">
    <property type="entry name" value="ANK"/>
    <property type="match status" value="5"/>
</dbReference>
<feature type="repeat" description="ANK" evidence="3">
    <location>
        <begin position="253"/>
        <end position="285"/>
    </location>
</feature>
<dbReference type="OrthoDB" id="1577640at2759"/>
<dbReference type="InterPro" id="IPR057506">
    <property type="entry name" value="C2_GPCPD1"/>
</dbReference>
<comment type="caution">
    <text evidence="5">The sequence shown here is derived from an EMBL/GenBank/DDBJ whole genome shotgun (WGS) entry which is preliminary data.</text>
</comment>
<evidence type="ECO:0000256" key="1">
    <source>
        <dbReference type="ARBA" id="ARBA00022737"/>
    </source>
</evidence>
<evidence type="ECO:0000256" key="3">
    <source>
        <dbReference type="PROSITE-ProRule" id="PRU00023"/>
    </source>
</evidence>
<keyword evidence="6" id="KW-1185">Reference proteome</keyword>
<evidence type="ECO:0000259" key="4">
    <source>
        <dbReference type="PROSITE" id="PS51382"/>
    </source>
</evidence>
<evidence type="ECO:0000256" key="2">
    <source>
        <dbReference type="ARBA" id="ARBA00023043"/>
    </source>
</evidence>
<name>A0A1R1XZV0_9FUNG</name>
<dbReference type="Gene3D" id="1.25.40.20">
    <property type="entry name" value="Ankyrin repeat-containing domain"/>
    <property type="match status" value="2"/>
</dbReference>
<dbReference type="Pfam" id="PF13637">
    <property type="entry name" value="Ank_4"/>
    <property type="match status" value="1"/>
</dbReference>
<reference evidence="6" key="1">
    <citation type="submission" date="2017-01" db="EMBL/GenBank/DDBJ databases">
        <authorList>
            <person name="Wang Y."/>
            <person name="White M."/>
            <person name="Kvist S."/>
            <person name="Moncalvo J.-M."/>
        </authorList>
    </citation>
    <scope>NUCLEOTIDE SEQUENCE [LARGE SCALE GENOMIC DNA]</scope>
    <source>
        <strain evidence="6">ID-206-W2</strain>
    </source>
</reference>
<organism evidence="5 6">
    <name type="scientific">Smittium culicis</name>
    <dbReference type="NCBI Taxonomy" id="133412"/>
    <lineage>
        <taxon>Eukaryota</taxon>
        <taxon>Fungi</taxon>
        <taxon>Fungi incertae sedis</taxon>
        <taxon>Zoopagomycota</taxon>
        <taxon>Kickxellomycotina</taxon>
        <taxon>Harpellomycetes</taxon>
        <taxon>Harpellales</taxon>
        <taxon>Legeriomycetaceae</taxon>
        <taxon>Smittium</taxon>
    </lineage>
</organism>
<dbReference type="PROSITE" id="PS51382">
    <property type="entry name" value="SPX"/>
    <property type="match status" value="1"/>
</dbReference>
<dbReference type="GO" id="GO:0008081">
    <property type="term" value="F:phosphoric diester hydrolase activity"/>
    <property type="evidence" value="ECO:0007669"/>
    <property type="project" value="InterPro"/>
</dbReference>
<dbReference type="PROSITE" id="PS50088">
    <property type="entry name" value="ANK_REPEAT"/>
    <property type="match status" value="3"/>
</dbReference>
<dbReference type="GO" id="GO:0006629">
    <property type="term" value="P:lipid metabolic process"/>
    <property type="evidence" value="ECO:0007669"/>
    <property type="project" value="InterPro"/>
</dbReference>
<keyword evidence="1" id="KW-0677">Repeat</keyword>
<dbReference type="EMBL" id="LSSM01002851">
    <property type="protein sequence ID" value="OMJ20074.1"/>
    <property type="molecule type" value="Genomic_DNA"/>
</dbReference>
<feature type="repeat" description="ANK" evidence="3">
    <location>
        <begin position="384"/>
        <end position="416"/>
    </location>
</feature>
<sequence length="965" mass="108128">MDRVWSLKLLIRKLLDSGLIRSENWPMESGIEACADLDQSSANTVGSFYSKIESKIKDRYKFLNSEQTELALSIENNAPDSEYIVSLLEEAWSCLQAELDQLQSFAELNGTGVVKIVKKWDKQTRSATKKLYIERQAVIQPWFDRSSLTSLADRIANSIIQLNHIKNSLTKKLELEYNPEILQKNINNISPDTETSCSSSENVFFPPKILDLTLPQNIIGVLSKPTIDPSSINLIKNNISSGKVDISWVGNISGRSIIHEFAKHGMHSILETAIIAGADINSTDSYGRYPLFYAIQGGFFSVVSVLLQHGANPNVSSLGTPSLSMAASLDYFDTFNLILSNPNFKWNQSDLASALFKSCERDCWKIPNSLLLYGLDIISAVNTSGQTALHISCLNGNLKLTKWLLENGLSVSAVDKFSTWTSLFFAASYGFKEIVQLLIDYNSDPLAIDDQSHTPAFYAAYNGHIECAYLLSSLNSFPVQTTEVHELNNDDLIPSLELPPPLIPFNTNRRTDNTENSRVIIRFSSKNYEYAQPVKFINHTKLKSLRLQSSIKFLSSSISRTTNLPLQSSTSSISFEAPVDSDFSIEFLLFPSFGSVVIGRASLFSSAFNTESEIFYKVPLIGSDMSIVAELTFDFLFLKPFTPGPYAELPIPRPVWDNFMLCNDVEKHKKILEIKIQLTKDGIPIIYGKDTISVSKNVYVPIGFLSFSDLQQLGYTIIPEPSELNWDSVCDESDASLSWRKQLIASCAPLMHLLLKLPINIGLVITYNPCKQVQGMMRLNKQVNLILADFLKSLLKKHSGTDIGQSIEEFNIRKNSVSQLHATYNQGDNKFTISEKKVNRTMFFNSDSIAICHMFLWKQPIFPVFLTMNLSSPVKERAVNWDISYLSLKHAIKAAFKEGFFGLVADYELFSKINGLVNAVKEHELELILDFNRDNSGPVSESIVCKQTEVSQFASFVDHLMLLAL</sequence>